<dbReference type="Pfam" id="PF02557">
    <property type="entry name" value="VanY"/>
    <property type="match status" value="1"/>
</dbReference>
<keyword evidence="3 7" id="KW-0378">Hydrolase</keyword>
<dbReference type="InterPro" id="IPR009045">
    <property type="entry name" value="Zn_M74/Hedgehog-like"/>
</dbReference>
<dbReference type="InterPro" id="IPR000064">
    <property type="entry name" value="NLP_P60_dom"/>
</dbReference>
<dbReference type="GO" id="GO:0008234">
    <property type="term" value="F:cysteine-type peptidase activity"/>
    <property type="evidence" value="ECO:0007669"/>
    <property type="project" value="UniProtKB-KW"/>
</dbReference>
<evidence type="ECO:0000256" key="5">
    <source>
        <dbReference type="SAM" id="SignalP"/>
    </source>
</evidence>
<dbReference type="PROSITE" id="PS51935">
    <property type="entry name" value="NLPC_P60"/>
    <property type="match status" value="1"/>
</dbReference>
<gene>
    <name evidence="7" type="ORF">G1H19_09330</name>
</gene>
<dbReference type="InterPro" id="IPR038765">
    <property type="entry name" value="Papain-like_cys_pep_sf"/>
</dbReference>
<evidence type="ECO:0000313" key="8">
    <source>
        <dbReference type="Proteomes" id="UP000470470"/>
    </source>
</evidence>
<accession>A0A7K3WEU1</accession>
<evidence type="ECO:0000256" key="1">
    <source>
        <dbReference type="ARBA" id="ARBA00007074"/>
    </source>
</evidence>
<dbReference type="GO" id="GO:0006508">
    <property type="term" value="P:proteolysis"/>
    <property type="evidence" value="ECO:0007669"/>
    <property type="project" value="UniProtKB-KW"/>
</dbReference>
<evidence type="ECO:0000313" key="7">
    <source>
        <dbReference type="EMBL" id="NEL54200.1"/>
    </source>
</evidence>
<dbReference type="InterPro" id="IPR051794">
    <property type="entry name" value="PG_Endopeptidase_C40"/>
</dbReference>
<organism evidence="7 8">
    <name type="scientific">Goekera deserti</name>
    <dbReference type="NCBI Taxonomy" id="2497753"/>
    <lineage>
        <taxon>Bacteria</taxon>
        <taxon>Bacillati</taxon>
        <taxon>Actinomycetota</taxon>
        <taxon>Actinomycetes</taxon>
        <taxon>Geodermatophilales</taxon>
        <taxon>Geodermatophilaceae</taxon>
        <taxon>Goekera</taxon>
    </lineage>
</organism>
<feature type="signal peptide" evidence="5">
    <location>
        <begin position="1"/>
        <end position="17"/>
    </location>
</feature>
<reference evidence="7 8" key="1">
    <citation type="submission" date="2020-02" db="EMBL/GenBank/DDBJ databases">
        <title>The whole genome sequence of CPCC 205119.</title>
        <authorList>
            <person name="Jiang Z."/>
        </authorList>
    </citation>
    <scope>NUCLEOTIDE SEQUENCE [LARGE SCALE GENOMIC DNA]</scope>
    <source>
        <strain evidence="7 8">CPCC 205119</strain>
    </source>
</reference>
<evidence type="ECO:0000256" key="4">
    <source>
        <dbReference type="ARBA" id="ARBA00022807"/>
    </source>
</evidence>
<evidence type="ECO:0000256" key="3">
    <source>
        <dbReference type="ARBA" id="ARBA00022801"/>
    </source>
</evidence>
<dbReference type="PANTHER" id="PTHR47359:SF3">
    <property type="entry name" value="NLP_P60 DOMAIN-CONTAINING PROTEIN-RELATED"/>
    <property type="match status" value="1"/>
</dbReference>
<dbReference type="AlphaFoldDB" id="A0A7K3WEU1"/>
<keyword evidence="5" id="KW-0732">Signal</keyword>
<feature type="domain" description="NlpC/P60" evidence="6">
    <location>
        <begin position="266"/>
        <end position="389"/>
    </location>
</feature>
<keyword evidence="2" id="KW-0645">Protease</keyword>
<comment type="similarity">
    <text evidence="1">Belongs to the peptidase C40 family.</text>
</comment>
<dbReference type="PANTHER" id="PTHR47359">
    <property type="entry name" value="PEPTIDOGLYCAN DL-ENDOPEPTIDASE CWLO"/>
    <property type="match status" value="1"/>
</dbReference>
<dbReference type="Proteomes" id="UP000470470">
    <property type="component" value="Unassembled WGS sequence"/>
</dbReference>
<dbReference type="SUPFAM" id="SSF54001">
    <property type="entry name" value="Cysteine proteinases"/>
    <property type="match status" value="1"/>
</dbReference>
<comment type="caution">
    <text evidence="7">The sequence shown here is derived from an EMBL/GenBank/DDBJ whole genome shotgun (WGS) entry which is preliminary data.</text>
</comment>
<keyword evidence="4" id="KW-0788">Thiol protease</keyword>
<dbReference type="Gene3D" id="3.90.1720.10">
    <property type="entry name" value="endopeptidase domain like (from Nostoc punctiforme)"/>
    <property type="match status" value="1"/>
</dbReference>
<dbReference type="Gene3D" id="3.30.1380.10">
    <property type="match status" value="1"/>
</dbReference>
<evidence type="ECO:0000259" key="6">
    <source>
        <dbReference type="PROSITE" id="PS51935"/>
    </source>
</evidence>
<dbReference type="RefSeq" id="WP_162393083.1">
    <property type="nucleotide sequence ID" value="NZ_JAABOZ010000004.1"/>
</dbReference>
<keyword evidence="8" id="KW-1185">Reference proteome</keyword>
<sequence>MTLCLLTALAYAPSDQAAPVAASVPPMDLTGQAVAVQADLAGSADRYRQQVQTATDLGVQLGLAQDAVREAGARLETERAVLGAYAAELYRTPAGARSPGTLVSLDDPATTVSVLHAQTLTDLRTEDRDRQVAVVELASAEVDRRLQAVSVIESRIATAQQAAEATLAASRARTAELDAGVAAQLAVLGGIPDAGAQATADQAALAAWQGYLARLHAAGVVPPAAARLADPSALPGGLSPVLDAAGDPVPGVATAIVGGRPETLLSSETVAAVSTAFSQLGRGYAPGRAGPDAYSCGGFTSTVWSQAGYSVPVGVGDQWTGGAAVPTGTLQVGDLVFSADPSGRWADVGIWLAPGTVIGASAATQQVGVRTLVDGPTAAVRVTLGPAGSPNPAPELGPGPQTECGAAVPVPGPVEPAWGGYSNGQIPPAELCPISDVHRLRCDAAAAYTSLSAAYQAWFGAPLCVTDSYRSYAAQVEAHVRKPAMTAAPGTSNHGWALAVDLCGGINDSQFDSPQYLWMLANAPRFGWFNPEWAQLGPAGEKAEPWHWEFGLLLDDPSLR</sequence>
<feature type="chain" id="PRO_5039591696" evidence="5">
    <location>
        <begin position="18"/>
        <end position="560"/>
    </location>
</feature>
<evidence type="ECO:0000256" key="2">
    <source>
        <dbReference type="ARBA" id="ARBA00022670"/>
    </source>
</evidence>
<protein>
    <submittedName>
        <fullName evidence="7">Hydrolase</fullName>
    </submittedName>
</protein>
<dbReference type="InterPro" id="IPR003709">
    <property type="entry name" value="VanY-like_core_dom"/>
</dbReference>
<dbReference type="CDD" id="cd14814">
    <property type="entry name" value="Peptidase_M15"/>
    <property type="match status" value="1"/>
</dbReference>
<dbReference type="SUPFAM" id="SSF55166">
    <property type="entry name" value="Hedgehog/DD-peptidase"/>
    <property type="match status" value="1"/>
</dbReference>
<proteinExistence type="inferred from homology"/>
<dbReference type="Pfam" id="PF00877">
    <property type="entry name" value="NLPC_P60"/>
    <property type="match status" value="1"/>
</dbReference>
<dbReference type="EMBL" id="JAAGWK010000010">
    <property type="protein sequence ID" value="NEL54200.1"/>
    <property type="molecule type" value="Genomic_DNA"/>
</dbReference>
<name>A0A7K3WEU1_9ACTN</name>